<gene>
    <name evidence="2" type="ORF">FSB76_07485</name>
</gene>
<organism evidence="2 3">
    <name type="scientific">Mucilaginibacter ginsenosidivorax</name>
    <dbReference type="NCBI Taxonomy" id="862126"/>
    <lineage>
        <taxon>Bacteria</taxon>
        <taxon>Pseudomonadati</taxon>
        <taxon>Bacteroidota</taxon>
        <taxon>Sphingobacteriia</taxon>
        <taxon>Sphingobacteriales</taxon>
        <taxon>Sphingobacteriaceae</taxon>
        <taxon>Mucilaginibacter</taxon>
    </lineage>
</organism>
<protein>
    <submittedName>
        <fullName evidence="2">Uncharacterized protein</fullName>
    </submittedName>
</protein>
<evidence type="ECO:0000313" key="3">
    <source>
        <dbReference type="Proteomes" id="UP000321362"/>
    </source>
</evidence>
<dbReference type="KEGG" id="mgk:FSB76_07485"/>
<accession>A0A5B8VW99</accession>
<proteinExistence type="predicted"/>
<feature type="region of interest" description="Disordered" evidence="1">
    <location>
        <begin position="53"/>
        <end position="76"/>
    </location>
</feature>
<dbReference type="Proteomes" id="UP000321362">
    <property type="component" value="Chromosome"/>
</dbReference>
<keyword evidence="3" id="KW-1185">Reference proteome</keyword>
<dbReference type="OrthoDB" id="770828at2"/>
<evidence type="ECO:0000256" key="1">
    <source>
        <dbReference type="SAM" id="MobiDB-lite"/>
    </source>
</evidence>
<dbReference type="RefSeq" id="WP_147052987.1">
    <property type="nucleotide sequence ID" value="NZ_CP042437.1"/>
</dbReference>
<evidence type="ECO:0000313" key="2">
    <source>
        <dbReference type="EMBL" id="QEC75800.1"/>
    </source>
</evidence>
<reference evidence="2 3" key="1">
    <citation type="journal article" date="2013" name="J. Microbiol.">
        <title>Mucilaginibacter ginsenosidivorax sp. nov., with ginsenoside converting activity isolated from sediment.</title>
        <authorList>
            <person name="Kim J.K."/>
            <person name="Choi T.E."/>
            <person name="Liu Q.M."/>
            <person name="Park H.Y."/>
            <person name="Yi T.H."/>
            <person name="Yoon M.H."/>
            <person name="Kim S.C."/>
            <person name="Im W.T."/>
        </authorList>
    </citation>
    <scope>NUCLEOTIDE SEQUENCE [LARGE SCALE GENOMIC DNA]</scope>
    <source>
        <strain evidence="2 3">KHI28</strain>
    </source>
</reference>
<name>A0A5B8VW99_9SPHI</name>
<feature type="compositionally biased region" description="Basic and acidic residues" evidence="1">
    <location>
        <begin position="66"/>
        <end position="76"/>
    </location>
</feature>
<dbReference type="AlphaFoldDB" id="A0A5B8VW99"/>
<dbReference type="EMBL" id="CP042437">
    <property type="protein sequence ID" value="QEC75800.1"/>
    <property type="molecule type" value="Genomic_DNA"/>
</dbReference>
<sequence length="76" mass="8528">MELILKSNNEQSIAKIIALAKKLNVVVEKKDADSNSNDKAAIKERILNFKASKPSPFGDAVAWQNEQREDRDLPFS</sequence>